<sequence length="58" mass="6404">MCDESCDDDDELLMKGINVKRNDFDQWLAMACVFPAKALLVLGNAWVNAAIAARGNEM</sequence>
<dbReference type="AlphaFoldDB" id="A0A2N1M7C8"/>
<evidence type="ECO:0000313" key="2">
    <source>
        <dbReference type="Proteomes" id="UP000233469"/>
    </source>
</evidence>
<comment type="caution">
    <text evidence="1">The sequence shown here is derived from an EMBL/GenBank/DDBJ whole genome shotgun (WGS) entry which is preliminary data.</text>
</comment>
<reference evidence="1 2" key="2">
    <citation type="submission" date="2017-10" db="EMBL/GenBank/DDBJ databases">
        <title>Extensive intraspecific genome diversity in a model arbuscular mycorrhizal fungus.</title>
        <authorList>
            <person name="Chen E.C.H."/>
            <person name="Morin E."/>
            <person name="Baudet D."/>
            <person name="Noel J."/>
            <person name="Ndikumana S."/>
            <person name="Charron P."/>
            <person name="St-Onge C."/>
            <person name="Giorgi J."/>
            <person name="Grigoriev I.V."/>
            <person name="Roux C."/>
            <person name="Martin F.M."/>
            <person name="Corradi N."/>
        </authorList>
    </citation>
    <scope>NUCLEOTIDE SEQUENCE [LARGE SCALE GENOMIC DNA]</scope>
    <source>
        <strain evidence="1 2">C2</strain>
    </source>
</reference>
<name>A0A2N1M7C8_9GLOM</name>
<reference evidence="1 2" key="1">
    <citation type="submission" date="2016-04" db="EMBL/GenBank/DDBJ databases">
        <title>Genome analyses suggest a sexual origin of heterokaryosis in a supposedly ancient asexual fungus.</title>
        <authorList>
            <person name="Ropars J."/>
            <person name="Sedzielewska K."/>
            <person name="Noel J."/>
            <person name="Charron P."/>
            <person name="Farinelli L."/>
            <person name="Marton T."/>
            <person name="Kruger M."/>
            <person name="Pelin A."/>
            <person name="Brachmann A."/>
            <person name="Corradi N."/>
        </authorList>
    </citation>
    <scope>NUCLEOTIDE SEQUENCE [LARGE SCALE GENOMIC DNA]</scope>
    <source>
        <strain evidence="1 2">C2</strain>
    </source>
</reference>
<dbReference type="Proteomes" id="UP000233469">
    <property type="component" value="Unassembled WGS sequence"/>
</dbReference>
<evidence type="ECO:0000313" key="1">
    <source>
        <dbReference type="EMBL" id="PKK57522.1"/>
    </source>
</evidence>
<proteinExistence type="predicted"/>
<accession>A0A2N1M7C8</accession>
<protein>
    <submittedName>
        <fullName evidence="1">Uncharacterized protein</fullName>
    </submittedName>
</protein>
<dbReference type="EMBL" id="LLXL01004312">
    <property type="protein sequence ID" value="PKK57522.1"/>
    <property type="molecule type" value="Genomic_DNA"/>
</dbReference>
<organism evidence="1 2">
    <name type="scientific">Rhizophagus irregularis</name>
    <dbReference type="NCBI Taxonomy" id="588596"/>
    <lineage>
        <taxon>Eukaryota</taxon>
        <taxon>Fungi</taxon>
        <taxon>Fungi incertae sedis</taxon>
        <taxon>Mucoromycota</taxon>
        <taxon>Glomeromycotina</taxon>
        <taxon>Glomeromycetes</taxon>
        <taxon>Glomerales</taxon>
        <taxon>Glomeraceae</taxon>
        <taxon>Rhizophagus</taxon>
    </lineage>
</organism>
<gene>
    <name evidence="1" type="ORF">RhiirC2_797870</name>
</gene>